<accession>A0A3M6VVA5</accession>
<dbReference type="VEuPathDB" id="FungiDB:DD237_006908"/>
<reference evidence="2 3" key="1">
    <citation type="submission" date="2018-06" db="EMBL/GenBank/DDBJ databases">
        <title>Comparative genomics of downy mildews reveals potential adaptations to biotrophy.</title>
        <authorList>
            <person name="Fletcher K."/>
            <person name="Klosterman S.J."/>
            <person name="Derevnina L."/>
            <person name="Martin F."/>
            <person name="Koike S."/>
            <person name="Reyes Chin-Wo S."/>
            <person name="Mou B."/>
            <person name="Michelmore R."/>
        </authorList>
    </citation>
    <scope>NUCLEOTIDE SEQUENCE [LARGE SCALE GENOMIC DNA]</scope>
    <source>
        <strain evidence="2 3">R14</strain>
    </source>
</reference>
<keyword evidence="1" id="KW-0732">Signal</keyword>
<evidence type="ECO:0000256" key="1">
    <source>
        <dbReference type="SAM" id="SignalP"/>
    </source>
</evidence>
<dbReference type="AlphaFoldDB" id="A0A3M6VVA5"/>
<protein>
    <recommendedName>
        <fullName evidence="4">RxLR effector protein</fullName>
    </recommendedName>
</protein>
<evidence type="ECO:0000313" key="3">
    <source>
        <dbReference type="Proteomes" id="UP000282087"/>
    </source>
</evidence>
<feature type="signal peptide" evidence="1">
    <location>
        <begin position="1"/>
        <end position="19"/>
    </location>
</feature>
<organism evidence="2 3">
    <name type="scientific">Peronospora effusa</name>
    <dbReference type="NCBI Taxonomy" id="542832"/>
    <lineage>
        <taxon>Eukaryota</taxon>
        <taxon>Sar</taxon>
        <taxon>Stramenopiles</taxon>
        <taxon>Oomycota</taxon>
        <taxon>Peronosporomycetes</taxon>
        <taxon>Peronosporales</taxon>
        <taxon>Peronosporaceae</taxon>
        <taxon>Peronospora</taxon>
    </lineage>
</organism>
<evidence type="ECO:0000313" key="2">
    <source>
        <dbReference type="EMBL" id="RMX68500.1"/>
    </source>
</evidence>
<sequence length="249" mass="27692">MKVTVVVLATWTAISMATATPVPMDAARSALNTTTSTESRTPISGLSANMTTVDITEERVIDVPLKVTDMLAGLHAELIGDLPAYMQPAKINELIYRIHDMRNKFSRLTGATNHGNIFENPYFLQWTEFVRQSYVDFPGAADKTILGIVAIHFGSDDALVSALIAAIKIDTTKEVAGKLLDAQLNMWAKDEKDVEEVFYLLGLHKTGDEVLQSPLYYKWDAFVQSRYHDKTEAFVAMFPVLAKYIRATI</sequence>
<name>A0A3M6VVA5_9STRA</name>
<feature type="chain" id="PRO_5017968525" description="RxLR effector protein" evidence="1">
    <location>
        <begin position="20"/>
        <end position="249"/>
    </location>
</feature>
<comment type="caution">
    <text evidence="2">The sequence shown here is derived from an EMBL/GenBank/DDBJ whole genome shotgun (WGS) entry which is preliminary data.</text>
</comment>
<evidence type="ECO:0008006" key="4">
    <source>
        <dbReference type="Google" id="ProtNLM"/>
    </source>
</evidence>
<gene>
    <name evidence="2" type="ORF">DD238_005514</name>
</gene>
<keyword evidence="3" id="KW-1185">Reference proteome</keyword>
<dbReference type="EMBL" id="QLLG01000067">
    <property type="protein sequence ID" value="RMX68500.1"/>
    <property type="molecule type" value="Genomic_DNA"/>
</dbReference>
<dbReference type="Proteomes" id="UP000282087">
    <property type="component" value="Unassembled WGS sequence"/>
</dbReference>
<proteinExistence type="predicted"/>
<dbReference type="OrthoDB" id="116824at2759"/>